<dbReference type="Pfam" id="PF00149">
    <property type="entry name" value="Metallophos"/>
    <property type="match status" value="1"/>
</dbReference>
<dbReference type="NCBIfam" id="TIGR04123">
    <property type="entry name" value="P_estr_lig_assc"/>
    <property type="match status" value="1"/>
</dbReference>
<evidence type="ECO:0000259" key="1">
    <source>
        <dbReference type="Pfam" id="PF00149"/>
    </source>
</evidence>
<evidence type="ECO:0000313" key="3">
    <source>
        <dbReference type="Proteomes" id="UP001223743"/>
    </source>
</evidence>
<keyword evidence="3" id="KW-1185">Reference proteome</keyword>
<dbReference type="EMBL" id="JAUSWJ010000001">
    <property type="protein sequence ID" value="MDQ0516368.1"/>
    <property type="molecule type" value="Genomic_DNA"/>
</dbReference>
<dbReference type="SUPFAM" id="SSF56300">
    <property type="entry name" value="Metallo-dependent phosphatases"/>
    <property type="match status" value="1"/>
</dbReference>
<proteinExistence type="predicted"/>
<reference evidence="2 3" key="1">
    <citation type="submission" date="2023-07" db="EMBL/GenBank/DDBJ databases">
        <title>Genomic Encyclopedia of Type Strains, Phase IV (KMG-IV): sequencing the most valuable type-strain genomes for metagenomic binning, comparative biology and taxonomic classification.</title>
        <authorList>
            <person name="Goeker M."/>
        </authorList>
    </citation>
    <scope>NUCLEOTIDE SEQUENCE [LARGE SCALE GENOMIC DNA]</scope>
    <source>
        <strain evidence="2 3">B1-1</strain>
    </source>
</reference>
<accession>A0ABU0M5X5</accession>
<dbReference type="InterPro" id="IPR026336">
    <property type="entry name" value="PdeM-like"/>
</dbReference>
<evidence type="ECO:0000313" key="2">
    <source>
        <dbReference type="EMBL" id="MDQ0516368.1"/>
    </source>
</evidence>
<name>A0ABU0M5X5_9HYPH</name>
<protein>
    <submittedName>
        <fullName evidence="2">DNA ligase-associated metallophosphoesterase</fullName>
    </submittedName>
</protein>
<dbReference type="InterPro" id="IPR024173">
    <property type="entry name" value="Pesterase_MJ0037-like"/>
</dbReference>
<dbReference type="PANTHER" id="PTHR39323:SF1">
    <property type="entry name" value="BLR1149 PROTEIN"/>
    <property type="match status" value="1"/>
</dbReference>
<dbReference type="Proteomes" id="UP001223743">
    <property type="component" value="Unassembled WGS sequence"/>
</dbReference>
<keyword evidence="2" id="KW-0436">Ligase</keyword>
<dbReference type="InterPro" id="IPR029052">
    <property type="entry name" value="Metallo-depent_PP-like"/>
</dbReference>
<dbReference type="PANTHER" id="PTHR39323">
    <property type="entry name" value="BLR1149 PROTEIN"/>
    <property type="match status" value="1"/>
</dbReference>
<organism evidence="2 3">
    <name type="scientific">Kaistia geumhonensis</name>
    <dbReference type="NCBI Taxonomy" id="410839"/>
    <lineage>
        <taxon>Bacteria</taxon>
        <taxon>Pseudomonadati</taxon>
        <taxon>Pseudomonadota</taxon>
        <taxon>Alphaproteobacteria</taxon>
        <taxon>Hyphomicrobiales</taxon>
        <taxon>Kaistiaceae</taxon>
        <taxon>Kaistia</taxon>
    </lineage>
</organism>
<dbReference type="InterPro" id="IPR004843">
    <property type="entry name" value="Calcineurin-like_PHP"/>
</dbReference>
<gene>
    <name evidence="2" type="ORF">QO015_001981</name>
</gene>
<dbReference type="GO" id="GO:0016874">
    <property type="term" value="F:ligase activity"/>
    <property type="evidence" value="ECO:0007669"/>
    <property type="project" value="UniProtKB-KW"/>
</dbReference>
<dbReference type="PIRSF" id="PIRSF000887">
    <property type="entry name" value="Pesterase_MJ0037"/>
    <property type="match status" value="1"/>
</dbReference>
<dbReference type="RefSeq" id="WP_266279691.1">
    <property type="nucleotide sequence ID" value="NZ_JAPKNF010000001.1"/>
</dbReference>
<feature type="domain" description="Calcineurin-like phosphoesterase" evidence="1">
    <location>
        <begin position="23"/>
        <end position="119"/>
    </location>
</feature>
<comment type="caution">
    <text evidence="2">The sequence shown here is derived from an EMBL/GenBank/DDBJ whole genome shotgun (WGS) entry which is preliminary data.</text>
</comment>
<sequence>MIADVAVALTVEGALHIAEEATLVVADLHLEKGSAFAARGQMLPPYDTVATLRRLAALVGRLAPRRVVALGDSFHDRRAAERLGEADRALLGQLVAGCEWIWIAGNHDPLPPAALGGHAERELVVGSLTFRHEPRAGRAPGEVAGHLHPSARVVGRGGSVRRRCFIANRERLVMPAFGALAGGLDVLDDAFRPLFHGAPFHAFMLGEAVHKVAGHRLAGEARGGYLQVARRVVRRPAAR</sequence>
<dbReference type="Gene3D" id="3.60.21.10">
    <property type="match status" value="1"/>
</dbReference>